<evidence type="ECO:0000313" key="2">
    <source>
        <dbReference type="Proteomes" id="UP000095472"/>
    </source>
</evidence>
<proteinExistence type="predicted"/>
<dbReference type="Proteomes" id="UP000095472">
    <property type="component" value="Chromosome"/>
</dbReference>
<protein>
    <submittedName>
        <fullName evidence="1">Nickel ABC transporter permease</fullName>
    </submittedName>
</protein>
<sequence>MTMRDRFLGFRLLEPLTQWTQWYAVRRLLQLIPVLLGISLVTFLLVQLMPSDPAVVVLRITEVPITPEAIAAMREQLGLNRPLPIQYLDWLWHVLRLDFGISFVTRQPVLHEILHYLPTTLELTLSTTVLIWLISIPCGILAALYRDSVFDYASRLFAYVGSALPNFWLGFLLMYGFGFQLGWFPVMGRGSLMHLVLPAVTLAWRPAAVYARLLRNSMLDSLSQNYVLYARARGLRERLIVSRHVLKNALLPIVTLFGMSIAHLLSGAVVVENVFALPGIGRFAVQSILNRDYPVIQAYVCLATVFFVITNLIVDLTYSYLDPRIRLGKVEDS</sequence>
<gene>
    <name evidence="1" type="primary">nikB</name>
    <name evidence="1" type="ORF">BH720_013385</name>
</gene>
<accession>A0ACD5H066</accession>
<evidence type="ECO:0000313" key="1">
    <source>
        <dbReference type="EMBL" id="XPM66270.1"/>
    </source>
</evidence>
<dbReference type="EMBL" id="CP182909">
    <property type="protein sequence ID" value="XPM66270.1"/>
    <property type="molecule type" value="Genomic_DNA"/>
</dbReference>
<keyword evidence="2" id="KW-1185">Reference proteome</keyword>
<organism evidence="1 2">
    <name type="scientific">Desertifilum tharense IPPAS B-1220</name>
    <dbReference type="NCBI Taxonomy" id="1781255"/>
    <lineage>
        <taxon>Bacteria</taxon>
        <taxon>Bacillati</taxon>
        <taxon>Cyanobacteriota</taxon>
        <taxon>Cyanophyceae</taxon>
        <taxon>Desertifilales</taxon>
        <taxon>Desertifilaceae</taxon>
        <taxon>Desertifilum</taxon>
    </lineage>
</organism>
<reference evidence="1 2" key="1">
    <citation type="journal article" date="2016" name="Genome Announc.">
        <title>Draft Genome Sequence of the Thermotolerant Cyanobacterium Desertifilum sp. IPPAS B-1220.</title>
        <authorList>
            <person name="Mironov K.S."/>
            <person name="Sinetova M.A."/>
            <person name="Bolatkhan K."/>
            <person name="Zayadan B.K."/>
            <person name="Ustinova V.V."/>
            <person name="Kupriyanova E.V."/>
            <person name="Skrypnik A.N."/>
            <person name="Gogoleva N.E."/>
            <person name="Gogolev Y.V."/>
            <person name="Los D.A."/>
        </authorList>
    </citation>
    <scope>NUCLEOTIDE SEQUENCE [LARGE SCALE GENOMIC DNA]</scope>
    <source>
        <strain evidence="1 2">IPPAS B-1220</strain>
    </source>
</reference>
<name>A0ACD5H066_9CYAN</name>